<dbReference type="CDD" id="cd05466">
    <property type="entry name" value="PBP2_LTTR_substrate"/>
    <property type="match status" value="1"/>
</dbReference>
<dbReference type="PANTHER" id="PTHR30346:SF28">
    <property type="entry name" value="HTH-TYPE TRANSCRIPTIONAL REGULATOR CYNR"/>
    <property type="match status" value="1"/>
</dbReference>
<dbReference type="InterPro" id="IPR005119">
    <property type="entry name" value="LysR_subst-bd"/>
</dbReference>
<sequence>MEVRVLKYFLTVAREENITRASEILHISQPALSRQLMQLEEELGTQLFVRGRHSSTLTEAGMLLRRRAQEIVDLTEKTEQEFQNRGDTLSGTVSIGSGEADTMRCLAQIMRDFSELYPEVKFDIYSNDADHVRERLERGTLDIGVLLGPTDISKYESIVLPGKERWGVIVPAKCPLAQKEYVTKEDLVGRRVFIAKRGVAQGVADWFGEYYDKMNVYATYNLLYNAAMLVDCEVGAAITIEGASKLYHNPNIIFKPFYPELAVTSTMVWKKHQPQTQAVSTFLEYVREKLNKGES</sequence>
<keyword evidence="4" id="KW-0804">Transcription</keyword>
<evidence type="ECO:0000256" key="3">
    <source>
        <dbReference type="ARBA" id="ARBA00023125"/>
    </source>
</evidence>
<comment type="similarity">
    <text evidence="1">Belongs to the LysR transcriptional regulatory family.</text>
</comment>
<organism evidence="6 7">
    <name type="scientific">Candidatus Gallimonas intestinigallinarum</name>
    <dbReference type="NCBI Taxonomy" id="2838604"/>
    <lineage>
        <taxon>Bacteria</taxon>
        <taxon>Bacillati</taxon>
        <taxon>Bacillota</taxon>
        <taxon>Clostridia</taxon>
        <taxon>Candidatus Gallimonas</taxon>
    </lineage>
</organism>
<evidence type="ECO:0000259" key="5">
    <source>
        <dbReference type="PROSITE" id="PS50931"/>
    </source>
</evidence>
<dbReference type="AlphaFoldDB" id="A0A9D2DXN7"/>
<evidence type="ECO:0000256" key="4">
    <source>
        <dbReference type="ARBA" id="ARBA00023163"/>
    </source>
</evidence>
<dbReference type="GO" id="GO:0032993">
    <property type="term" value="C:protein-DNA complex"/>
    <property type="evidence" value="ECO:0007669"/>
    <property type="project" value="TreeGrafter"/>
</dbReference>
<dbReference type="EMBL" id="DXBS01000109">
    <property type="protein sequence ID" value="HIZ24924.1"/>
    <property type="molecule type" value="Genomic_DNA"/>
</dbReference>
<dbReference type="Gene3D" id="3.40.190.290">
    <property type="match status" value="1"/>
</dbReference>
<evidence type="ECO:0000313" key="7">
    <source>
        <dbReference type="Proteomes" id="UP000824044"/>
    </source>
</evidence>
<comment type="caution">
    <text evidence="6">The sequence shown here is derived from an EMBL/GenBank/DDBJ whole genome shotgun (WGS) entry which is preliminary data.</text>
</comment>
<name>A0A9D2DXN7_9FIRM</name>
<dbReference type="PROSITE" id="PS50931">
    <property type="entry name" value="HTH_LYSR"/>
    <property type="match status" value="1"/>
</dbReference>
<dbReference type="InterPro" id="IPR000847">
    <property type="entry name" value="LysR_HTH_N"/>
</dbReference>
<dbReference type="PANTHER" id="PTHR30346">
    <property type="entry name" value="TRANSCRIPTIONAL DUAL REGULATOR HCAR-RELATED"/>
    <property type="match status" value="1"/>
</dbReference>
<reference evidence="6" key="2">
    <citation type="submission" date="2021-04" db="EMBL/GenBank/DDBJ databases">
        <authorList>
            <person name="Gilroy R."/>
        </authorList>
    </citation>
    <scope>NUCLEOTIDE SEQUENCE</scope>
    <source>
        <strain evidence="6">CHK33-5263</strain>
    </source>
</reference>
<dbReference type="PRINTS" id="PR00039">
    <property type="entry name" value="HTHLYSR"/>
</dbReference>
<dbReference type="Pfam" id="PF03466">
    <property type="entry name" value="LysR_substrate"/>
    <property type="match status" value="1"/>
</dbReference>
<accession>A0A9D2DXN7</accession>
<keyword evidence="2" id="KW-0805">Transcription regulation</keyword>
<dbReference type="FunFam" id="1.10.10.10:FF:000001">
    <property type="entry name" value="LysR family transcriptional regulator"/>
    <property type="match status" value="1"/>
</dbReference>
<gene>
    <name evidence="6" type="ORF">H9812_05595</name>
</gene>
<dbReference type="InterPro" id="IPR036388">
    <property type="entry name" value="WH-like_DNA-bd_sf"/>
</dbReference>
<proteinExistence type="inferred from homology"/>
<evidence type="ECO:0000313" key="6">
    <source>
        <dbReference type="EMBL" id="HIZ24924.1"/>
    </source>
</evidence>
<dbReference type="GO" id="GO:0003700">
    <property type="term" value="F:DNA-binding transcription factor activity"/>
    <property type="evidence" value="ECO:0007669"/>
    <property type="project" value="InterPro"/>
</dbReference>
<dbReference type="SUPFAM" id="SSF46785">
    <property type="entry name" value="Winged helix' DNA-binding domain"/>
    <property type="match status" value="1"/>
</dbReference>
<dbReference type="Gene3D" id="1.10.10.10">
    <property type="entry name" value="Winged helix-like DNA-binding domain superfamily/Winged helix DNA-binding domain"/>
    <property type="match status" value="1"/>
</dbReference>
<feature type="domain" description="HTH lysR-type" evidence="5">
    <location>
        <begin position="1"/>
        <end position="58"/>
    </location>
</feature>
<evidence type="ECO:0000256" key="2">
    <source>
        <dbReference type="ARBA" id="ARBA00023015"/>
    </source>
</evidence>
<dbReference type="GO" id="GO:0003677">
    <property type="term" value="F:DNA binding"/>
    <property type="evidence" value="ECO:0007669"/>
    <property type="project" value="UniProtKB-KW"/>
</dbReference>
<keyword evidence="3" id="KW-0238">DNA-binding</keyword>
<evidence type="ECO:0000256" key="1">
    <source>
        <dbReference type="ARBA" id="ARBA00009437"/>
    </source>
</evidence>
<dbReference type="SUPFAM" id="SSF53850">
    <property type="entry name" value="Periplasmic binding protein-like II"/>
    <property type="match status" value="1"/>
</dbReference>
<protein>
    <submittedName>
        <fullName evidence="6">LysR family transcriptional regulator</fullName>
    </submittedName>
</protein>
<reference evidence="6" key="1">
    <citation type="journal article" date="2021" name="PeerJ">
        <title>Extensive microbial diversity within the chicken gut microbiome revealed by metagenomics and culture.</title>
        <authorList>
            <person name="Gilroy R."/>
            <person name="Ravi A."/>
            <person name="Getino M."/>
            <person name="Pursley I."/>
            <person name="Horton D.L."/>
            <person name="Alikhan N.F."/>
            <person name="Baker D."/>
            <person name="Gharbi K."/>
            <person name="Hall N."/>
            <person name="Watson M."/>
            <person name="Adriaenssens E.M."/>
            <person name="Foster-Nyarko E."/>
            <person name="Jarju S."/>
            <person name="Secka A."/>
            <person name="Antonio M."/>
            <person name="Oren A."/>
            <person name="Chaudhuri R.R."/>
            <person name="La Ragione R."/>
            <person name="Hildebrand F."/>
            <person name="Pallen M.J."/>
        </authorList>
    </citation>
    <scope>NUCLEOTIDE SEQUENCE</scope>
    <source>
        <strain evidence="6">CHK33-5263</strain>
    </source>
</reference>
<dbReference type="Proteomes" id="UP000824044">
    <property type="component" value="Unassembled WGS sequence"/>
</dbReference>
<dbReference type="Pfam" id="PF00126">
    <property type="entry name" value="HTH_1"/>
    <property type="match status" value="1"/>
</dbReference>
<dbReference type="InterPro" id="IPR036390">
    <property type="entry name" value="WH_DNA-bd_sf"/>
</dbReference>